<evidence type="ECO:0000313" key="1">
    <source>
        <dbReference type="EMBL" id="HEF64401.1"/>
    </source>
</evidence>
<protein>
    <submittedName>
        <fullName evidence="1">L-rhamnose mutarotase</fullName>
    </submittedName>
</protein>
<dbReference type="SUPFAM" id="SSF54909">
    <property type="entry name" value="Dimeric alpha+beta barrel"/>
    <property type="match status" value="1"/>
</dbReference>
<dbReference type="InterPro" id="IPR008000">
    <property type="entry name" value="Rham/fucose_mutarotase"/>
</dbReference>
<reference evidence="1" key="1">
    <citation type="journal article" date="2020" name="mSystems">
        <title>Genome- and Community-Level Interaction Insights into Carbon Utilization and Element Cycling Functions of Hydrothermarchaeota in Hydrothermal Sediment.</title>
        <authorList>
            <person name="Zhou Z."/>
            <person name="Liu Y."/>
            <person name="Xu W."/>
            <person name="Pan J."/>
            <person name="Luo Z.H."/>
            <person name="Li M."/>
        </authorList>
    </citation>
    <scope>NUCLEOTIDE SEQUENCE [LARGE SCALE GENOMIC DNA]</scope>
    <source>
        <strain evidence="1">SpSt-222</strain>
    </source>
</reference>
<dbReference type="InterPro" id="IPR011008">
    <property type="entry name" value="Dimeric_a/b-barrel"/>
</dbReference>
<dbReference type="PANTHER" id="PTHR43239">
    <property type="entry name" value="UPF0734 PROTEIN DDB_G0273871/DDB_G0273177"/>
    <property type="match status" value="1"/>
</dbReference>
<dbReference type="EMBL" id="DSJL01000006">
    <property type="protein sequence ID" value="HEF64401.1"/>
    <property type="molecule type" value="Genomic_DNA"/>
</dbReference>
<proteinExistence type="predicted"/>
<dbReference type="AlphaFoldDB" id="A0A7C2B6B8"/>
<gene>
    <name evidence="1" type="ORF">ENP47_02155</name>
</gene>
<dbReference type="GO" id="GO:0016857">
    <property type="term" value="F:racemase and epimerase activity, acting on carbohydrates and derivatives"/>
    <property type="evidence" value="ECO:0007669"/>
    <property type="project" value="InterPro"/>
</dbReference>
<sequence>MKCYGLTLCLRDDPDAIAAYIQYHQAVWPQVCARIREVGIHTMRIFLRGRRLFMYIETDDTFDLARDFPRVNEDPVSAEWNRLMATLQERAPEANPDEWWAPMELVFDLDWPQHRYGPGTAQEVPV</sequence>
<dbReference type="Pfam" id="PF05336">
    <property type="entry name" value="rhaM"/>
    <property type="match status" value="1"/>
</dbReference>
<comment type="caution">
    <text evidence="1">The sequence shown here is derived from an EMBL/GenBank/DDBJ whole genome shotgun (WGS) entry which is preliminary data.</text>
</comment>
<name>A0A7C2B6B8_THERO</name>
<dbReference type="Gene3D" id="3.30.70.100">
    <property type="match status" value="1"/>
</dbReference>
<organism evidence="1">
    <name type="scientific">Thermomicrobium roseum</name>
    <dbReference type="NCBI Taxonomy" id="500"/>
    <lineage>
        <taxon>Bacteria</taxon>
        <taxon>Pseudomonadati</taxon>
        <taxon>Thermomicrobiota</taxon>
        <taxon>Thermomicrobia</taxon>
        <taxon>Thermomicrobiales</taxon>
        <taxon>Thermomicrobiaceae</taxon>
        <taxon>Thermomicrobium</taxon>
    </lineage>
</organism>
<dbReference type="InterPro" id="IPR052996">
    <property type="entry name" value="Carb_Metab_Mutarotase"/>
</dbReference>
<accession>A0A7C2B6B8</accession>
<dbReference type="PANTHER" id="PTHR43239:SF1">
    <property type="entry name" value="UPF0734 PROTEIN DDB_G0273871_DDB_G0273177"/>
    <property type="match status" value="1"/>
</dbReference>